<protein>
    <submittedName>
        <fullName evidence="3">Response regulator</fullName>
    </submittedName>
</protein>
<sequence length="128" mass="14804">MIDRAYIIDDDEISIFLTSALLEAENFACHIECYQFASLALDKLITISDKLLPQVIFLDLNMPVLNGWDFLNTLTMQEKRFLGKCRIFILTSSIDAQEKELARRYKLVSGFLQKPIDETEISRIKQII</sequence>
<dbReference type="InterPro" id="IPR052893">
    <property type="entry name" value="TCS_response_regulator"/>
</dbReference>
<dbReference type="EMBL" id="JAAEAA010000005">
    <property type="protein sequence ID" value="NDK55366.1"/>
    <property type="molecule type" value="Genomic_DNA"/>
</dbReference>
<reference evidence="3 4" key="1">
    <citation type="submission" date="2020-01" db="EMBL/GenBank/DDBJ databases">
        <authorList>
            <person name="Kim M.K."/>
        </authorList>
    </citation>
    <scope>NUCLEOTIDE SEQUENCE [LARGE SCALE GENOMIC DNA]</scope>
    <source>
        <strain evidence="3 4">BT213</strain>
    </source>
</reference>
<evidence type="ECO:0000256" key="1">
    <source>
        <dbReference type="PROSITE-ProRule" id="PRU00169"/>
    </source>
</evidence>
<keyword evidence="1" id="KW-0597">Phosphoprotein</keyword>
<dbReference type="PANTHER" id="PTHR44520">
    <property type="entry name" value="RESPONSE REGULATOR RCP1-RELATED"/>
    <property type="match status" value="1"/>
</dbReference>
<dbReference type="PROSITE" id="PS50110">
    <property type="entry name" value="RESPONSE_REGULATORY"/>
    <property type="match status" value="1"/>
</dbReference>
<dbReference type="InterPro" id="IPR001789">
    <property type="entry name" value="Sig_transdc_resp-reg_receiver"/>
</dbReference>
<name>A0A6B2H421_9BACT</name>
<dbReference type="Gene3D" id="3.40.50.2300">
    <property type="match status" value="1"/>
</dbReference>
<proteinExistence type="predicted"/>
<dbReference type="PANTHER" id="PTHR44520:SF2">
    <property type="entry name" value="RESPONSE REGULATOR RCP1"/>
    <property type="match status" value="1"/>
</dbReference>
<organism evidence="3 4">
    <name type="scientific">Pontibacter fetidus</name>
    <dbReference type="NCBI Taxonomy" id="2700082"/>
    <lineage>
        <taxon>Bacteria</taxon>
        <taxon>Pseudomonadati</taxon>
        <taxon>Bacteroidota</taxon>
        <taxon>Cytophagia</taxon>
        <taxon>Cytophagales</taxon>
        <taxon>Hymenobacteraceae</taxon>
        <taxon>Pontibacter</taxon>
    </lineage>
</organism>
<dbReference type="SUPFAM" id="SSF52172">
    <property type="entry name" value="CheY-like"/>
    <property type="match status" value="1"/>
</dbReference>
<evidence type="ECO:0000313" key="4">
    <source>
        <dbReference type="Proteomes" id="UP000478546"/>
    </source>
</evidence>
<dbReference type="Proteomes" id="UP000478546">
    <property type="component" value="Unassembled WGS sequence"/>
</dbReference>
<evidence type="ECO:0000313" key="3">
    <source>
        <dbReference type="EMBL" id="NDK55366.1"/>
    </source>
</evidence>
<feature type="domain" description="Response regulatory" evidence="2">
    <location>
        <begin position="4"/>
        <end position="128"/>
    </location>
</feature>
<keyword evidence="4" id="KW-1185">Reference proteome</keyword>
<dbReference type="Pfam" id="PF00072">
    <property type="entry name" value="Response_reg"/>
    <property type="match status" value="1"/>
</dbReference>
<dbReference type="RefSeq" id="WP_162345418.1">
    <property type="nucleotide sequence ID" value="NZ_JAAEAA010000005.1"/>
</dbReference>
<accession>A0A6B2H421</accession>
<dbReference type="GO" id="GO:0000160">
    <property type="term" value="P:phosphorelay signal transduction system"/>
    <property type="evidence" value="ECO:0007669"/>
    <property type="project" value="InterPro"/>
</dbReference>
<evidence type="ECO:0000259" key="2">
    <source>
        <dbReference type="PROSITE" id="PS50110"/>
    </source>
</evidence>
<feature type="modified residue" description="4-aspartylphosphate" evidence="1">
    <location>
        <position position="59"/>
    </location>
</feature>
<dbReference type="AlphaFoldDB" id="A0A6B2H421"/>
<dbReference type="InterPro" id="IPR011006">
    <property type="entry name" value="CheY-like_superfamily"/>
</dbReference>
<gene>
    <name evidence="3" type="ORF">GWO68_05505</name>
</gene>
<dbReference type="SMART" id="SM00448">
    <property type="entry name" value="REC"/>
    <property type="match status" value="1"/>
</dbReference>
<comment type="caution">
    <text evidence="3">The sequence shown here is derived from an EMBL/GenBank/DDBJ whole genome shotgun (WGS) entry which is preliminary data.</text>
</comment>